<keyword evidence="5 8" id="KW-0418">Kinase</keyword>
<feature type="domain" description="POLO box" evidence="11">
    <location>
        <begin position="390"/>
        <end position="473"/>
    </location>
</feature>
<dbReference type="InterPro" id="IPR008271">
    <property type="entry name" value="Ser/Thr_kinase_AS"/>
</dbReference>
<dbReference type="Gene3D" id="1.10.510.10">
    <property type="entry name" value="Transferase(Phosphotransferase) domain 1"/>
    <property type="match status" value="1"/>
</dbReference>
<dbReference type="EMBL" id="MPUH01000248">
    <property type="protein sequence ID" value="OMJ85093.1"/>
    <property type="molecule type" value="Genomic_DNA"/>
</dbReference>
<evidence type="ECO:0000256" key="4">
    <source>
        <dbReference type="ARBA" id="ARBA00022741"/>
    </source>
</evidence>
<dbReference type="CDD" id="cd14099">
    <property type="entry name" value="STKc_PLK"/>
    <property type="match status" value="1"/>
</dbReference>
<feature type="domain" description="Protein kinase" evidence="10">
    <location>
        <begin position="26"/>
        <end position="281"/>
    </location>
</feature>
<keyword evidence="2 8" id="KW-0808">Transferase</keyword>
<keyword evidence="4 7" id="KW-0547">Nucleotide-binding</keyword>
<dbReference type="InterPro" id="IPR000719">
    <property type="entry name" value="Prot_kinase_dom"/>
</dbReference>
<dbReference type="Pfam" id="PF00659">
    <property type="entry name" value="POLO_box"/>
    <property type="match status" value="2"/>
</dbReference>
<gene>
    <name evidence="12" type="ORF">SteCoe_13682</name>
</gene>
<evidence type="ECO:0000256" key="6">
    <source>
        <dbReference type="ARBA" id="ARBA00022840"/>
    </source>
</evidence>
<evidence type="ECO:0000313" key="13">
    <source>
        <dbReference type="Proteomes" id="UP000187209"/>
    </source>
</evidence>
<keyword evidence="6 7" id="KW-0067">ATP-binding</keyword>
<dbReference type="SMART" id="SM00220">
    <property type="entry name" value="S_TKc"/>
    <property type="match status" value="1"/>
</dbReference>
<dbReference type="GO" id="GO:0005634">
    <property type="term" value="C:nucleus"/>
    <property type="evidence" value="ECO:0007669"/>
    <property type="project" value="TreeGrafter"/>
</dbReference>
<comment type="caution">
    <text evidence="12">The sequence shown here is derived from an EMBL/GenBank/DDBJ whole genome shotgun (WGS) entry which is preliminary data.</text>
</comment>
<dbReference type="InterPro" id="IPR033701">
    <property type="entry name" value="POLO_box_1"/>
</dbReference>
<dbReference type="FunFam" id="3.30.200.20:FF:000091">
    <property type="entry name" value="Serine/threonine-protein kinase PLK"/>
    <property type="match status" value="1"/>
</dbReference>
<protein>
    <recommendedName>
        <fullName evidence="8">Serine/threonine-protein kinase PLK</fullName>
        <ecNumber evidence="8">2.7.11.21</ecNumber>
    </recommendedName>
    <alternativeName>
        <fullName evidence="8">Polo-like kinase</fullName>
    </alternativeName>
</protein>
<dbReference type="PROSITE" id="PS00108">
    <property type="entry name" value="PROTEIN_KINASE_ST"/>
    <property type="match status" value="1"/>
</dbReference>
<evidence type="ECO:0000256" key="3">
    <source>
        <dbReference type="ARBA" id="ARBA00022737"/>
    </source>
</evidence>
<reference evidence="12 13" key="1">
    <citation type="submission" date="2016-11" db="EMBL/GenBank/DDBJ databases">
        <title>The macronuclear genome of Stentor coeruleus: a giant cell with tiny introns.</title>
        <authorList>
            <person name="Slabodnick M."/>
            <person name="Ruby J.G."/>
            <person name="Reiff S.B."/>
            <person name="Swart E.C."/>
            <person name="Gosai S."/>
            <person name="Prabakaran S."/>
            <person name="Witkowska E."/>
            <person name="Larue G.E."/>
            <person name="Fisher S."/>
            <person name="Freeman R.M."/>
            <person name="Gunawardena J."/>
            <person name="Chu W."/>
            <person name="Stover N.A."/>
            <person name="Gregory B.D."/>
            <person name="Nowacki M."/>
            <person name="Derisi J."/>
            <person name="Roy S.W."/>
            <person name="Marshall W.F."/>
            <person name="Sood P."/>
        </authorList>
    </citation>
    <scope>NUCLEOTIDE SEQUENCE [LARGE SCALE GENOMIC DNA]</scope>
    <source>
        <strain evidence="12">WM001</strain>
    </source>
</reference>
<dbReference type="InterPro" id="IPR011009">
    <property type="entry name" value="Kinase-like_dom_sf"/>
</dbReference>
<dbReference type="GO" id="GO:0005524">
    <property type="term" value="F:ATP binding"/>
    <property type="evidence" value="ECO:0007669"/>
    <property type="project" value="UniProtKB-UniRule"/>
</dbReference>
<dbReference type="CDD" id="cd13117">
    <property type="entry name" value="POLO_box_2"/>
    <property type="match status" value="1"/>
</dbReference>
<dbReference type="EC" id="2.7.11.21" evidence="8"/>
<dbReference type="Pfam" id="PF00069">
    <property type="entry name" value="Pkinase"/>
    <property type="match status" value="1"/>
</dbReference>
<dbReference type="OrthoDB" id="408964at2759"/>
<dbReference type="SUPFAM" id="SSF82615">
    <property type="entry name" value="Polo-box domain"/>
    <property type="match status" value="2"/>
</dbReference>
<dbReference type="Gene3D" id="3.30.1120.30">
    <property type="entry name" value="POLO box domain"/>
    <property type="match status" value="2"/>
</dbReference>
<dbReference type="PROSITE" id="PS00107">
    <property type="entry name" value="PROTEIN_KINASE_ATP"/>
    <property type="match status" value="1"/>
</dbReference>
<dbReference type="InterPro" id="IPR000959">
    <property type="entry name" value="POLO_box_dom"/>
</dbReference>
<evidence type="ECO:0000256" key="8">
    <source>
        <dbReference type="RuleBase" id="RU361162"/>
    </source>
</evidence>
<comment type="catalytic activity">
    <reaction evidence="8">
        <text>L-threonyl-[protein] + ATP = O-phospho-L-threonyl-[protein] + ADP + H(+)</text>
        <dbReference type="Rhea" id="RHEA:46608"/>
        <dbReference type="Rhea" id="RHEA-COMP:11060"/>
        <dbReference type="Rhea" id="RHEA-COMP:11605"/>
        <dbReference type="ChEBI" id="CHEBI:15378"/>
        <dbReference type="ChEBI" id="CHEBI:30013"/>
        <dbReference type="ChEBI" id="CHEBI:30616"/>
        <dbReference type="ChEBI" id="CHEBI:61977"/>
        <dbReference type="ChEBI" id="CHEBI:456216"/>
        <dbReference type="EC" id="2.7.11.21"/>
    </reaction>
</comment>
<dbReference type="SUPFAM" id="SSF56112">
    <property type="entry name" value="Protein kinase-like (PK-like)"/>
    <property type="match status" value="1"/>
</dbReference>
<dbReference type="AlphaFoldDB" id="A0A1R2C7V3"/>
<dbReference type="InterPro" id="IPR036947">
    <property type="entry name" value="POLO_box_dom_sf"/>
</dbReference>
<evidence type="ECO:0000256" key="2">
    <source>
        <dbReference type="ARBA" id="ARBA00022679"/>
    </source>
</evidence>
<proteinExistence type="inferred from homology"/>
<keyword evidence="1 8" id="KW-0723">Serine/threonine-protein kinase</keyword>
<dbReference type="PROSITE" id="PS50078">
    <property type="entry name" value="POLO_BOX"/>
    <property type="match status" value="2"/>
</dbReference>
<dbReference type="PANTHER" id="PTHR24345">
    <property type="entry name" value="SERINE/THREONINE-PROTEIN KINASE PLK"/>
    <property type="match status" value="1"/>
</dbReference>
<sequence>MARQEDMQIIEEKVTKSNGEVLYKRYSKGRLLGKGGFASVYEIISQDSKVLSAVKMMDKSALTKGRARQKLMSEVKIHKSLSHTNIVKFEHFFEDNDYVYIILEICTNQTLSDLLRRRKRLTELEIQCYLLQVLSALKYLHSHRVIHRDIKLGNIFLSDKMEIKMGDFGLATKLEFDGERKRTICGTPNYIAPEILDGRFGHSYEVDIWSFGVLMYTMLIGKPPFETSDVKTTYRRIRMNAYSFPESVQISAESKDLIERILIIDPTARPSLTEIGQHGFFAKNLIPKLMPTSTLAVPPTPVYMRQFEKNPSLRPLSRGRDISVGKSPRSNSHKDTDRSTGKKNESNRPTSRERASSRDKAYSGSHSGSATKKNATASNYILTTEGPKIWIKKWVDYSAKYGVGYALSNGCTGVYFNDTTKIISDRDGTIFQYFSRRDRSAEETFVEYSLGNFPAEMQKKVTLLMHFRKHLTIEDLVETYENPLTHVKKWISTSHAMIFRLSNKVVQVHFTDKSELMLCSTNKIVVYVNKNGEISTYALATAMENNNKEMTKRLKYTKEILTTMLQNPAQSRNLAKNE</sequence>
<evidence type="ECO:0000259" key="10">
    <source>
        <dbReference type="PROSITE" id="PS50011"/>
    </source>
</evidence>
<dbReference type="CDD" id="cd13118">
    <property type="entry name" value="POLO_box_1"/>
    <property type="match status" value="1"/>
</dbReference>
<feature type="domain" description="POLO box" evidence="11">
    <location>
        <begin position="486"/>
        <end position="566"/>
    </location>
</feature>
<dbReference type="PROSITE" id="PS50011">
    <property type="entry name" value="PROTEIN_KINASE_DOM"/>
    <property type="match status" value="1"/>
</dbReference>
<feature type="binding site" evidence="7">
    <location>
        <position position="55"/>
    </location>
    <ligand>
        <name>ATP</name>
        <dbReference type="ChEBI" id="CHEBI:30616"/>
    </ligand>
</feature>
<comment type="similarity">
    <text evidence="8">Belongs to the protein kinase superfamily. Ser/Thr protein kinase family. CDC5/Polo subfamily.</text>
</comment>
<dbReference type="PANTHER" id="PTHR24345:SF0">
    <property type="entry name" value="CELL CYCLE SERINE_THREONINE-PROTEIN KINASE CDC5_MSD2"/>
    <property type="match status" value="1"/>
</dbReference>
<dbReference type="InterPro" id="IPR017441">
    <property type="entry name" value="Protein_kinase_ATP_BS"/>
</dbReference>
<evidence type="ECO:0000256" key="9">
    <source>
        <dbReference type="SAM" id="MobiDB-lite"/>
    </source>
</evidence>
<dbReference type="FunFam" id="3.30.1120.30:FF:000013">
    <property type="entry name" value="Serine/threonine-protein kinase PLK"/>
    <property type="match status" value="1"/>
</dbReference>
<dbReference type="InterPro" id="IPR033695">
    <property type="entry name" value="POLO_box_2"/>
</dbReference>
<feature type="region of interest" description="Disordered" evidence="9">
    <location>
        <begin position="307"/>
        <end position="371"/>
    </location>
</feature>
<dbReference type="Proteomes" id="UP000187209">
    <property type="component" value="Unassembled WGS sequence"/>
</dbReference>
<keyword evidence="13" id="KW-1185">Reference proteome</keyword>
<evidence type="ECO:0000256" key="5">
    <source>
        <dbReference type="ARBA" id="ARBA00022777"/>
    </source>
</evidence>
<accession>A0A1R2C7V3</accession>
<organism evidence="12 13">
    <name type="scientific">Stentor coeruleus</name>
    <dbReference type="NCBI Taxonomy" id="5963"/>
    <lineage>
        <taxon>Eukaryota</taxon>
        <taxon>Sar</taxon>
        <taxon>Alveolata</taxon>
        <taxon>Ciliophora</taxon>
        <taxon>Postciliodesmatophora</taxon>
        <taxon>Heterotrichea</taxon>
        <taxon>Heterotrichida</taxon>
        <taxon>Stentoridae</taxon>
        <taxon>Stentor</taxon>
    </lineage>
</organism>
<evidence type="ECO:0000313" key="12">
    <source>
        <dbReference type="EMBL" id="OMJ85093.1"/>
    </source>
</evidence>
<evidence type="ECO:0000259" key="11">
    <source>
        <dbReference type="PROSITE" id="PS50078"/>
    </source>
</evidence>
<dbReference type="GO" id="GO:0004674">
    <property type="term" value="F:protein serine/threonine kinase activity"/>
    <property type="evidence" value="ECO:0007669"/>
    <property type="project" value="UniProtKB-KW"/>
</dbReference>
<evidence type="ECO:0000256" key="1">
    <source>
        <dbReference type="ARBA" id="ARBA00022527"/>
    </source>
</evidence>
<dbReference type="Gene3D" id="3.30.200.20">
    <property type="entry name" value="Phosphorylase Kinase, domain 1"/>
    <property type="match status" value="1"/>
</dbReference>
<keyword evidence="3" id="KW-0677">Repeat</keyword>
<dbReference type="FunFam" id="1.10.510.10:FF:001048">
    <property type="entry name" value="Serine/threonine-protein kinase PLK"/>
    <property type="match status" value="1"/>
</dbReference>
<name>A0A1R2C7V3_9CILI</name>
<feature type="compositionally biased region" description="Basic and acidic residues" evidence="9">
    <location>
        <begin position="332"/>
        <end position="361"/>
    </location>
</feature>
<evidence type="ECO:0000256" key="7">
    <source>
        <dbReference type="PROSITE-ProRule" id="PRU10141"/>
    </source>
</evidence>